<evidence type="ECO:0000313" key="9">
    <source>
        <dbReference type="EMBL" id="MDY5140516.1"/>
    </source>
</evidence>
<comment type="caution">
    <text evidence="9">The sequence shown here is derived from an EMBL/GenBank/DDBJ whole genome shotgun (WGS) entry which is preliminary data.</text>
</comment>
<evidence type="ECO:0000256" key="1">
    <source>
        <dbReference type="ARBA" id="ARBA00001946"/>
    </source>
</evidence>
<organism evidence="9 10">
    <name type="scientific">Actinotignum timonense</name>
    <dbReference type="NCBI Taxonomy" id="1870995"/>
    <lineage>
        <taxon>Bacteria</taxon>
        <taxon>Bacillati</taxon>
        <taxon>Actinomycetota</taxon>
        <taxon>Actinomycetes</taxon>
        <taxon>Actinomycetales</taxon>
        <taxon>Actinomycetaceae</taxon>
        <taxon>Actinotignum</taxon>
    </lineage>
</organism>
<feature type="domain" description="Polymerase beta nucleotidyltransferase" evidence="8">
    <location>
        <begin position="24"/>
        <end position="93"/>
    </location>
</feature>
<comment type="cofactor">
    <cofactor evidence="1">
        <name>Mg(2+)</name>
        <dbReference type="ChEBI" id="CHEBI:18420"/>
    </cofactor>
</comment>
<dbReference type="AlphaFoldDB" id="A0AAW9HKD7"/>
<evidence type="ECO:0000256" key="6">
    <source>
        <dbReference type="ARBA" id="ARBA00022840"/>
    </source>
</evidence>
<dbReference type="GO" id="GO:0005524">
    <property type="term" value="F:ATP binding"/>
    <property type="evidence" value="ECO:0007669"/>
    <property type="project" value="UniProtKB-KW"/>
</dbReference>
<dbReference type="PANTHER" id="PTHR33571">
    <property type="entry name" value="SSL8005 PROTEIN"/>
    <property type="match status" value="1"/>
</dbReference>
<dbReference type="Proteomes" id="UP001288320">
    <property type="component" value="Unassembled WGS sequence"/>
</dbReference>
<evidence type="ECO:0000256" key="2">
    <source>
        <dbReference type="ARBA" id="ARBA00022679"/>
    </source>
</evidence>
<dbReference type="RefSeq" id="WP_320753060.1">
    <property type="nucleotide sequence ID" value="NZ_JAWNFV010000007.1"/>
</dbReference>
<proteinExistence type="predicted"/>
<accession>A0AAW9HKD7</accession>
<dbReference type="InterPro" id="IPR041633">
    <property type="entry name" value="Polbeta"/>
</dbReference>
<dbReference type="SUPFAM" id="SSF81301">
    <property type="entry name" value="Nucleotidyltransferase"/>
    <property type="match status" value="1"/>
</dbReference>
<dbReference type="InterPro" id="IPR043519">
    <property type="entry name" value="NT_sf"/>
</dbReference>
<keyword evidence="5" id="KW-0547">Nucleotide-binding</keyword>
<name>A0AAW9HKD7_9ACTO</name>
<dbReference type="EMBL" id="JAWNFV010000007">
    <property type="protein sequence ID" value="MDY5140516.1"/>
    <property type="molecule type" value="Genomic_DNA"/>
</dbReference>
<evidence type="ECO:0000256" key="5">
    <source>
        <dbReference type="ARBA" id="ARBA00022741"/>
    </source>
</evidence>
<keyword evidence="3" id="KW-0548">Nucleotidyltransferase</keyword>
<dbReference type="Pfam" id="PF18765">
    <property type="entry name" value="Polbeta"/>
    <property type="match status" value="1"/>
</dbReference>
<sequence length="113" mass="12703">MAITALPSSEQVPSLQRLQFAEEAIRDVIKLHKGTGRFWVFGSVARGEATIESDYDLLVEFLPDASYFDLVTLEMKLSELLETPVDIMSIRSRGYAADHARSQAIEIKHGFPY</sequence>
<reference evidence="9" key="1">
    <citation type="submission" date="2023-10" db="EMBL/GenBank/DDBJ databases">
        <title>Whole Genome based description of the genera Actinobaculum and Actinotignum reveals a complex phylogenetic relationship within the species included in the genus Actinotignum.</title>
        <authorList>
            <person name="Jensen C.S."/>
            <person name="Dargis R."/>
            <person name="Kemp M."/>
            <person name="Christensen J.J."/>
        </authorList>
    </citation>
    <scope>NUCLEOTIDE SEQUENCE</scope>
    <source>
        <strain evidence="9">SLA_B245</strain>
    </source>
</reference>
<dbReference type="CDD" id="cd05403">
    <property type="entry name" value="NT_KNTase_like"/>
    <property type="match status" value="1"/>
</dbReference>
<dbReference type="InterPro" id="IPR052038">
    <property type="entry name" value="Type-VII_TA_antitoxin"/>
</dbReference>
<dbReference type="GO" id="GO:0046872">
    <property type="term" value="F:metal ion binding"/>
    <property type="evidence" value="ECO:0007669"/>
    <property type="project" value="UniProtKB-KW"/>
</dbReference>
<dbReference type="GO" id="GO:0016779">
    <property type="term" value="F:nucleotidyltransferase activity"/>
    <property type="evidence" value="ECO:0007669"/>
    <property type="project" value="UniProtKB-KW"/>
</dbReference>
<keyword evidence="2" id="KW-0808">Transferase</keyword>
<keyword evidence="7" id="KW-0460">Magnesium</keyword>
<keyword evidence="4" id="KW-0479">Metal-binding</keyword>
<dbReference type="PANTHER" id="PTHR33571:SF14">
    <property type="entry name" value="PROTEIN ADENYLYLTRANSFERASE MJ0435-RELATED"/>
    <property type="match status" value="1"/>
</dbReference>
<gene>
    <name evidence="9" type="ORF">R6G74_04210</name>
</gene>
<protein>
    <submittedName>
        <fullName evidence="9">Nucleotidyltransferase domain-containing protein</fullName>
    </submittedName>
</protein>
<evidence type="ECO:0000256" key="4">
    <source>
        <dbReference type="ARBA" id="ARBA00022723"/>
    </source>
</evidence>
<evidence type="ECO:0000256" key="7">
    <source>
        <dbReference type="ARBA" id="ARBA00022842"/>
    </source>
</evidence>
<evidence type="ECO:0000259" key="8">
    <source>
        <dbReference type="Pfam" id="PF18765"/>
    </source>
</evidence>
<evidence type="ECO:0000313" key="10">
    <source>
        <dbReference type="Proteomes" id="UP001288320"/>
    </source>
</evidence>
<dbReference type="Gene3D" id="3.30.460.10">
    <property type="entry name" value="Beta Polymerase, domain 2"/>
    <property type="match status" value="1"/>
</dbReference>
<evidence type="ECO:0000256" key="3">
    <source>
        <dbReference type="ARBA" id="ARBA00022695"/>
    </source>
</evidence>
<keyword evidence="6" id="KW-0067">ATP-binding</keyword>